<dbReference type="EMBL" id="CP028956">
    <property type="protein sequence ID" value="AWC93149.1"/>
    <property type="molecule type" value="Genomic_DNA"/>
</dbReference>
<protein>
    <submittedName>
        <fullName evidence="1">Rhamnosyl transferase</fullName>
    </submittedName>
</protein>
<accession>A0AAU8ZJZ3</accession>
<dbReference type="InterPro" id="IPR029044">
    <property type="entry name" value="Nucleotide-diphossugar_trans"/>
</dbReference>
<evidence type="ECO:0000313" key="2">
    <source>
        <dbReference type="Proteomes" id="UP000244682"/>
    </source>
</evidence>
<gene>
    <name evidence="1" type="ORF">AM380_05595</name>
</gene>
<proteinExistence type="predicted"/>
<dbReference type="Proteomes" id="UP000244682">
    <property type="component" value="Chromosome"/>
</dbReference>
<dbReference type="RefSeq" id="WP_004240815.1">
    <property type="nucleotide sequence ID" value="NZ_BGLW01000042.1"/>
</dbReference>
<sequence>MNVVLFTVNYHNDPLLLKCLKTIKNSALQVHDLTLSIHILDNSEKNNQEIRELKNKLGQYSLDITLYADGKNNGYFGGLPLCQSISNNQTDVVIYCNSDLYFDINFFSNLNEQYNYNFCGNAMLAPSIITLETKVDQNPKYMTRLTKKKLAILNIIYKNIITFTVHDVLSKIKEKLVNKKENRIPPGTHMYAPHGAVFIFTDIKFLKSLPKFECFLFGEEIFIAEEARIKNKTISYEPALVINDERHASISLIGKEKNRQFHADSIKYIMNQYYQK</sequence>
<dbReference type="Gene3D" id="3.90.550.10">
    <property type="entry name" value="Spore Coat Polysaccharide Biosynthesis Protein SpsA, Chain A"/>
    <property type="match status" value="1"/>
</dbReference>
<dbReference type="AlphaFoldDB" id="A0AAU8ZJZ3"/>
<dbReference type="SUPFAM" id="SSF53448">
    <property type="entry name" value="Nucleotide-diphospho-sugar transferases"/>
    <property type="match status" value="1"/>
</dbReference>
<keyword evidence="1" id="KW-0808">Transferase</keyword>
<dbReference type="GO" id="GO:0016740">
    <property type="term" value="F:transferase activity"/>
    <property type="evidence" value="ECO:0007669"/>
    <property type="project" value="UniProtKB-KW"/>
</dbReference>
<name>A0AAU8ZJZ3_MORMO</name>
<organism evidence="1 2">
    <name type="scientific">Morganella morganii</name>
    <name type="common">Proteus morganii</name>
    <dbReference type="NCBI Taxonomy" id="582"/>
    <lineage>
        <taxon>Bacteria</taxon>
        <taxon>Pseudomonadati</taxon>
        <taxon>Pseudomonadota</taxon>
        <taxon>Gammaproteobacteria</taxon>
        <taxon>Enterobacterales</taxon>
        <taxon>Morganellaceae</taxon>
        <taxon>Morganella</taxon>
    </lineage>
</organism>
<evidence type="ECO:0000313" key="1">
    <source>
        <dbReference type="EMBL" id="AWC93149.1"/>
    </source>
</evidence>
<reference evidence="1 2" key="1">
    <citation type="submission" date="2018-04" db="EMBL/GenBank/DDBJ databases">
        <title>Whole genome sequencing of Morganella morganii AR_0133.</title>
        <authorList>
            <person name="Conlan S."/>
            <person name="Thomas P.J."/>
            <person name="Mullikin J."/>
            <person name="Frank K.M."/>
            <person name="Segre J.A."/>
        </authorList>
    </citation>
    <scope>NUCLEOTIDE SEQUENCE [LARGE SCALE GENOMIC DNA]</scope>
    <source>
        <strain evidence="1 2">AR_0133</strain>
    </source>
</reference>